<accession>A0A4Y9M685</accession>
<reference evidence="2 3" key="1">
    <citation type="submission" date="2019-03" db="EMBL/GenBank/DDBJ databases">
        <title>Bradyrhizobium diversity isolated from nodules of Chamaecrista fasciculata.</title>
        <authorList>
            <person name="Klepa M.S."/>
            <person name="Urquiaga M.O."/>
            <person name="Hungria M."/>
            <person name="Delamuta J.R."/>
        </authorList>
    </citation>
    <scope>NUCLEOTIDE SEQUENCE [LARGE SCALE GENOMIC DNA]</scope>
    <source>
        <strain evidence="2 3">CNPSo 3448</strain>
    </source>
</reference>
<dbReference type="Proteomes" id="UP000297966">
    <property type="component" value="Unassembled WGS sequence"/>
</dbReference>
<dbReference type="AlphaFoldDB" id="A0A4Y9M685"/>
<feature type="compositionally biased region" description="Gly residues" evidence="1">
    <location>
        <begin position="8"/>
        <end position="18"/>
    </location>
</feature>
<proteinExistence type="predicted"/>
<keyword evidence="3" id="KW-1185">Reference proteome</keyword>
<comment type="caution">
    <text evidence="2">The sequence shown here is derived from an EMBL/GenBank/DDBJ whole genome shotgun (WGS) entry which is preliminary data.</text>
</comment>
<dbReference type="OrthoDB" id="8256459at2"/>
<protein>
    <submittedName>
        <fullName evidence="2">Uncharacterized protein</fullName>
    </submittedName>
</protein>
<evidence type="ECO:0000256" key="1">
    <source>
        <dbReference type="SAM" id="MobiDB-lite"/>
    </source>
</evidence>
<evidence type="ECO:0000313" key="2">
    <source>
        <dbReference type="EMBL" id="TFV50726.1"/>
    </source>
</evidence>
<dbReference type="EMBL" id="SPQT01000001">
    <property type="protein sequence ID" value="TFV50726.1"/>
    <property type="molecule type" value="Genomic_DNA"/>
</dbReference>
<organism evidence="2 3">
    <name type="scientific">Bradyrhizobium niftali</name>
    <dbReference type="NCBI Taxonomy" id="2560055"/>
    <lineage>
        <taxon>Bacteria</taxon>
        <taxon>Pseudomonadati</taxon>
        <taxon>Pseudomonadota</taxon>
        <taxon>Alphaproteobacteria</taxon>
        <taxon>Hyphomicrobiales</taxon>
        <taxon>Nitrobacteraceae</taxon>
        <taxon>Bradyrhizobium</taxon>
    </lineage>
</organism>
<evidence type="ECO:0000313" key="3">
    <source>
        <dbReference type="Proteomes" id="UP000297966"/>
    </source>
</evidence>
<sequence length="63" mass="6698">MRVDVRGRGGGVKTGLGGDPVAPIRSGAREGTMLLPTRRHCERSEAIQILSVAAVWIASLRSQ</sequence>
<gene>
    <name evidence="2" type="ORF">E4K65_01080</name>
</gene>
<name>A0A4Y9M685_9BRAD</name>
<feature type="region of interest" description="Disordered" evidence="1">
    <location>
        <begin position="1"/>
        <end position="28"/>
    </location>
</feature>